<dbReference type="OrthoDB" id="3669651at2"/>
<accession>A0A3E2NSV3</accession>
<name>A0A3E2NSV3_9SPHI</name>
<protein>
    <submittedName>
        <fullName evidence="1">HAD family hydrolase</fullName>
    </submittedName>
</protein>
<reference evidence="1 2" key="1">
    <citation type="submission" date="2018-08" db="EMBL/GenBank/DDBJ databases">
        <title>Mucilaginibacter terrae sp. nov., isolated from manganese diggings.</title>
        <authorList>
            <person name="Huang Y."/>
            <person name="Zhou Z."/>
        </authorList>
    </citation>
    <scope>NUCLEOTIDE SEQUENCE [LARGE SCALE GENOMIC DNA]</scope>
    <source>
        <strain evidence="1 2">ZH6</strain>
    </source>
</reference>
<comment type="caution">
    <text evidence="1">The sequence shown here is derived from an EMBL/GenBank/DDBJ whole genome shotgun (WGS) entry which is preliminary data.</text>
</comment>
<dbReference type="RefSeq" id="WP_117380964.1">
    <property type="nucleotide sequence ID" value="NZ_QWDE01000001.1"/>
</dbReference>
<keyword evidence="1" id="KW-0378">Hydrolase</keyword>
<dbReference type="PANTHER" id="PTHR46191">
    <property type="match status" value="1"/>
</dbReference>
<dbReference type="Pfam" id="PF00702">
    <property type="entry name" value="Hydrolase"/>
    <property type="match status" value="1"/>
</dbReference>
<dbReference type="InterPro" id="IPR006439">
    <property type="entry name" value="HAD-SF_hydro_IA"/>
</dbReference>
<dbReference type="SUPFAM" id="SSF56784">
    <property type="entry name" value="HAD-like"/>
    <property type="match status" value="1"/>
</dbReference>
<dbReference type="InterPro" id="IPR036412">
    <property type="entry name" value="HAD-like_sf"/>
</dbReference>
<evidence type="ECO:0000313" key="1">
    <source>
        <dbReference type="EMBL" id="RFZ84074.1"/>
    </source>
</evidence>
<dbReference type="SFLD" id="SFLDS00003">
    <property type="entry name" value="Haloacid_Dehalogenase"/>
    <property type="match status" value="1"/>
</dbReference>
<dbReference type="Gene3D" id="3.40.50.1000">
    <property type="entry name" value="HAD superfamily/HAD-like"/>
    <property type="match status" value="1"/>
</dbReference>
<proteinExistence type="predicted"/>
<sequence length="232" mass="26201">MPYFQHYSFDLWLTLIKSNPAFKPARARYFHQHYNSYNKSEEEIAGIFRQVDLMCNAVNEKTGKNVDADEMYLMVINFINDGKLDLDDIDLLKVLADMDDLLFSHPPVMYSDVTFDTLSHLKQNSGATFSLLSNTGYITGKTLRKVLALYGLNDFFDFQLYSDEAGLSKPNPEFFTVMLKNIDICNAGKSVPLTGIIHIGDNPKNDVKPADLLGIKSLLINSNNKTILNLLS</sequence>
<dbReference type="InterPro" id="IPR023214">
    <property type="entry name" value="HAD_sf"/>
</dbReference>
<organism evidence="1 2">
    <name type="scientific">Mucilaginibacter terrenus</name>
    <dbReference type="NCBI Taxonomy" id="2482727"/>
    <lineage>
        <taxon>Bacteria</taxon>
        <taxon>Pseudomonadati</taxon>
        <taxon>Bacteroidota</taxon>
        <taxon>Sphingobacteriia</taxon>
        <taxon>Sphingobacteriales</taxon>
        <taxon>Sphingobacteriaceae</taxon>
        <taxon>Mucilaginibacter</taxon>
    </lineage>
</organism>
<dbReference type="PANTHER" id="PTHR46191:SF2">
    <property type="entry name" value="HALOACID DEHALOGENASE-LIKE HYDROLASE DOMAIN-CONTAINING PROTEIN 3"/>
    <property type="match status" value="1"/>
</dbReference>
<dbReference type="Proteomes" id="UP000260823">
    <property type="component" value="Unassembled WGS sequence"/>
</dbReference>
<dbReference type="EMBL" id="QWDE01000001">
    <property type="protein sequence ID" value="RFZ84074.1"/>
    <property type="molecule type" value="Genomic_DNA"/>
</dbReference>
<dbReference type="Gene3D" id="1.10.150.400">
    <property type="match status" value="1"/>
</dbReference>
<dbReference type="InterPro" id="IPR051828">
    <property type="entry name" value="HAD-like_hydrolase_domain"/>
</dbReference>
<dbReference type="SFLD" id="SFLDG01129">
    <property type="entry name" value="C1.5:_HAD__Beta-PGM__Phosphata"/>
    <property type="match status" value="1"/>
</dbReference>
<evidence type="ECO:0000313" key="2">
    <source>
        <dbReference type="Proteomes" id="UP000260823"/>
    </source>
</evidence>
<gene>
    <name evidence="1" type="ORF">DYU05_00080</name>
</gene>
<dbReference type="AlphaFoldDB" id="A0A3E2NSV3"/>
<keyword evidence="2" id="KW-1185">Reference proteome</keyword>
<dbReference type="GO" id="GO:0016787">
    <property type="term" value="F:hydrolase activity"/>
    <property type="evidence" value="ECO:0007669"/>
    <property type="project" value="UniProtKB-KW"/>
</dbReference>
<dbReference type="NCBIfam" id="TIGR01549">
    <property type="entry name" value="HAD-SF-IA-v1"/>
    <property type="match status" value="1"/>
</dbReference>